<protein>
    <recommendedName>
        <fullName evidence="4">Type VII secretion protein EccE</fullName>
    </recommendedName>
</protein>
<dbReference type="InterPro" id="IPR049978">
    <property type="entry name" value="SCO6880-like"/>
</dbReference>
<dbReference type="RefSeq" id="WP_073453871.1">
    <property type="nucleotide sequence ID" value="NZ_FQYL01000012.1"/>
</dbReference>
<dbReference type="Proteomes" id="UP000184390">
    <property type="component" value="Unassembled WGS sequence"/>
</dbReference>
<dbReference type="NCBIfam" id="NF042935">
    <property type="entry name" value="SCO6880_fam"/>
    <property type="match status" value="1"/>
</dbReference>
<keyword evidence="1" id="KW-0472">Membrane</keyword>
<gene>
    <name evidence="2" type="ORF">SAMN05216246_11237</name>
</gene>
<evidence type="ECO:0008006" key="4">
    <source>
        <dbReference type="Google" id="ProtNLM"/>
    </source>
</evidence>
<organism evidence="2 3">
    <name type="scientific">Actinomyces denticolens</name>
    <dbReference type="NCBI Taxonomy" id="52767"/>
    <lineage>
        <taxon>Bacteria</taxon>
        <taxon>Bacillati</taxon>
        <taxon>Actinomycetota</taxon>
        <taxon>Actinomycetes</taxon>
        <taxon>Actinomycetales</taxon>
        <taxon>Actinomycetaceae</taxon>
        <taxon>Actinomyces</taxon>
    </lineage>
</organism>
<accession>A0ABY1IGF1</accession>
<reference evidence="2 3" key="1">
    <citation type="submission" date="2016-11" db="EMBL/GenBank/DDBJ databases">
        <authorList>
            <person name="Varghese N."/>
            <person name="Submissions S."/>
        </authorList>
    </citation>
    <scope>NUCLEOTIDE SEQUENCE [LARGE SCALE GENOMIC DNA]</scope>
    <source>
        <strain evidence="2 3">PA</strain>
    </source>
</reference>
<keyword evidence="1" id="KW-0812">Transmembrane</keyword>
<keyword evidence="3" id="KW-1185">Reference proteome</keyword>
<keyword evidence="1" id="KW-1133">Transmembrane helix</keyword>
<evidence type="ECO:0000313" key="3">
    <source>
        <dbReference type="Proteomes" id="UP000184390"/>
    </source>
</evidence>
<feature type="transmembrane region" description="Helical" evidence="1">
    <location>
        <begin position="25"/>
        <end position="48"/>
    </location>
</feature>
<dbReference type="EMBL" id="FQYL01000012">
    <property type="protein sequence ID" value="SHJ13743.1"/>
    <property type="molecule type" value="Genomic_DNA"/>
</dbReference>
<proteinExistence type="predicted"/>
<name>A0ABY1IGF1_9ACTO</name>
<comment type="caution">
    <text evidence="2">The sequence shown here is derived from an EMBL/GenBank/DDBJ whole genome shotgun (WGS) entry which is preliminary data.</text>
</comment>
<evidence type="ECO:0000256" key="1">
    <source>
        <dbReference type="SAM" id="Phobius"/>
    </source>
</evidence>
<sequence>MSATTSSRDEVRTYGGWRAPRSAGVGALTMAETMFLLGGMIVVVMVYVTFGVPWAGGVLALGGPVLYLVVTKDKHGVSIMDRRLESLRFSRARRRGANRYVSGPLAPRYTTGGFRAPGVLWRTTLSEHEDVIGRRFALLRHGDGSMAVVMGLSPAGTRLVDLDQANDLVALWGQWLASLSGEAGVVAASAVVETCPDSGERLRRAVARQASAQAPAAARAVMDEVVESSASGADDIRVWATLTFSPSSLGAGRRRLVEREIATRLPGLTQTLQYAGTGAVHLLTAQEVCVMTRVAFDPASAPLFDTAASRGQQVSLSWGEAGPAGHETSWDSYRHDSGTSRVWTMSSPPSGTVQFTVLAPILGMHPDVERKRVALLYLPMDSAKAPDAIDADVNQASARLDSRARPRARDVREAQITQQMADEEAAGAGLVDIGAIITCTTTTGGIDEASAPVESLAASSRLIIRPAWGAQDSGFAVGLPLGLTPGDQSMGGGR</sequence>
<evidence type="ECO:0000313" key="2">
    <source>
        <dbReference type="EMBL" id="SHJ13743.1"/>
    </source>
</evidence>